<keyword evidence="1" id="KW-0732">Signal</keyword>
<evidence type="ECO:0000256" key="3">
    <source>
        <dbReference type="SAM" id="MobiDB-lite"/>
    </source>
</evidence>
<dbReference type="EMBL" id="CAKOAT010167377">
    <property type="protein sequence ID" value="CAH8350709.1"/>
    <property type="molecule type" value="Genomic_DNA"/>
</dbReference>
<dbReference type="Pfam" id="PF04043">
    <property type="entry name" value="PMEI"/>
    <property type="match status" value="1"/>
</dbReference>
<evidence type="ECO:0000256" key="4">
    <source>
        <dbReference type="SAM" id="Phobius"/>
    </source>
</evidence>
<name>A0ABC8K1E2_ERUVS</name>
<dbReference type="PANTHER" id="PTHR31080">
    <property type="entry name" value="PECTINESTERASE INHIBITOR-LIKE"/>
    <property type="match status" value="1"/>
</dbReference>
<evidence type="ECO:0000313" key="6">
    <source>
        <dbReference type="EMBL" id="CAH8350709.1"/>
    </source>
</evidence>
<feature type="transmembrane region" description="Helical" evidence="4">
    <location>
        <begin position="34"/>
        <end position="56"/>
    </location>
</feature>
<dbReference type="Gene3D" id="1.20.140.40">
    <property type="entry name" value="Invertase/pectin methylesterase inhibitor family protein"/>
    <property type="match status" value="1"/>
</dbReference>
<dbReference type="SUPFAM" id="SSF101148">
    <property type="entry name" value="Plant invertase/pectin methylesterase inhibitor"/>
    <property type="match status" value="1"/>
</dbReference>
<comment type="similarity">
    <text evidence="2">Belongs to the PMEI family.</text>
</comment>
<evidence type="ECO:0000256" key="1">
    <source>
        <dbReference type="ARBA" id="ARBA00022729"/>
    </source>
</evidence>
<proteinExistence type="inferred from homology"/>
<keyword evidence="7" id="KW-1185">Reference proteome</keyword>
<dbReference type="Proteomes" id="UP001642260">
    <property type="component" value="Unassembled WGS sequence"/>
</dbReference>
<protein>
    <recommendedName>
        <fullName evidence="5">Pectinesterase inhibitor domain-containing protein</fullName>
    </recommendedName>
</protein>
<evidence type="ECO:0000313" key="7">
    <source>
        <dbReference type="Proteomes" id="UP001642260"/>
    </source>
</evidence>
<keyword evidence="4" id="KW-1133">Transmembrane helix</keyword>
<dbReference type="InterPro" id="IPR035513">
    <property type="entry name" value="Invertase/methylesterase_inhib"/>
</dbReference>
<dbReference type="SMART" id="SM00856">
    <property type="entry name" value="PMEI"/>
    <property type="match status" value="1"/>
</dbReference>
<evidence type="ECO:0000256" key="2">
    <source>
        <dbReference type="ARBA" id="ARBA00038471"/>
    </source>
</evidence>
<feature type="domain" description="Pectinesterase inhibitor" evidence="5">
    <location>
        <begin position="62"/>
        <end position="245"/>
    </location>
</feature>
<organism evidence="6 7">
    <name type="scientific">Eruca vesicaria subsp. sativa</name>
    <name type="common">Garden rocket</name>
    <name type="synonym">Eruca sativa</name>
    <dbReference type="NCBI Taxonomy" id="29727"/>
    <lineage>
        <taxon>Eukaryota</taxon>
        <taxon>Viridiplantae</taxon>
        <taxon>Streptophyta</taxon>
        <taxon>Embryophyta</taxon>
        <taxon>Tracheophyta</taxon>
        <taxon>Spermatophyta</taxon>
        <taxon>Magnoliopsida</taxon>
        <taxon>eudicotyledons</taxon>
        <taxon>Gunneridae</taxon>
        <taxon>Pentapetalae</taxon>
        <taxon>rosids</taxon>
        <taxon>malvids</taxon>
        <taxon>Brassicales</taxon>
        <taxon>Brassicaceae</taxon>
        <taxon>Brassiceae</taxon>
        <taxon>Eruca</taxon>
    </lineage>
</organism>
<evidence type="ECO:0000259" key="5">
    <source>
        <dbReference type="SMART" id="SM00856"/>
    </source>
</evidence>
<dbReference type="InterPro" id="IPR006501">
    <property type="entry name" value="Pectinesterase_inhib_dom"/>
</dbReference>
<feature type="region of interest" description="Disordered" evidence="3">
    <location>
        <begin position="1"/>
        <end position="29"/>
    </location>
</feature>
<dbReference type="AlphaFoldDB" id="A0ABC8K1E2"/>
<dbReference type="InterPro" id="IPR051955">
    <property type="entry name" value="PME_Inhibitor"/>
</dbReference>
<reference evidence="6 7" key="1">
    <citation type="submission" date="2022-03" db="EMBL/GenBank/DDBJ databases">
        <authorList>
            <person name="Macdonald S."/>
            <person name="Ahmed S."/>
            <person name="Newling K."/>
        </authorList>
    </citation>
    <scope>NUCLEOTIDE SEQUENCE [LARGE SCALE GENOMIC DNA]</scope>
</reference>
<keyword evidence="4" id="KW-0812">Transmembrane</keyword>
<keyword evidence="4" id="KW-0472">Membrane</keyword>
<sequence>MESINTLKGYDKVTDQESQIPSPLPNPPPSRKTLITATVSLLLILTIVALTTVAFFTHRPSHSSNSLKTLCAVTRYPKTCFNTLSSSSLGEKKLDPESILELSLQAAAKKVSNLTLSFRSINDMPEEAAVGDCVKLYADAVSQLNESVAEIERERKKGGSRNRCESKTRSEEFEMTAEKNGYGYDETAEVSVRERAHVALIPYDAAMSDGETCEDGVEEMGTVVGEEIKREMVMVSEMMSVSLGIVSEMKKLLMVFH</sequence>
<gene>
    <name evidence="6" type="ORF">ERUC_LOCUS18070</name>
</gene>
<dbReference type="PANTHER" id="PTHR31080:SF303">
    <property type="entry name" value="PECTINESTERASE 1-LIKE"/>
    <property type="match status" value="1"/>
</dbReference>
<dbReference type="CDD" id="cd15798">
    <property type="entry name" value="PMEI-like_3"/>
    <property type="match status" value="1"/>
</dbReference>
<dbReference type="NCBIfam" id="TIGR01614">
    <property type="entry name" value="PME_inhib"/>
    <property type="match status" value="1"/>
</dbReference>
<accession>A0ABC8K1E2</accession>
<comment type="caution">
    <text evidence="6">The sequence shown here is derived from an EMBL/GenBank/DDBJ whole genome shotgun (WGS) entry which is preliminary data.</text>
</comment>